<keyword evidence="2" id="KW-0812">Transmembrane</keyword>
<protein>
    <recommendedName>
        <fullName evidence="5">Type II secretion system protein G</fullName>
    </recommendedName>
</protein>
<feature type="compositionally biased region" description="Polar residues" evidence="1">
    <location>
        <begin position="187"/>
        <end position="210"/>
    </location>
</feature>
<dbReference type="EMBL" id="FMSV02000502">
    <property type="protein sequence ID" value="SEH06652.1"/>
    <property type="molecule type" value="Genomic_DNA"/>
</dbReference>
<evidence type="ECO:0000313" key="3">
    <source>
        <dbReference type="EMBL" id="SEH06652.1"/>
    </source>
</evidence>
<dbReference type="Proteomes" id="UP000236724">
    <property type="component" value="Unassembled WGS sequence"/>
</dbReference>
<dbReference type="PROSITE" id="PS00409">
    <property type="entry name" value="PROKAR_NTER_METHYL"/>
    <property type="match status" value="1"/>
</dbReference>
<dbReference type="InterPro" id="IPR012902">
    <property type="entry name" value="N_methyl_site"/>
</dbReference>
<accession>A0A1H6F959</accession>
<reference evidence="3 4" key="1">
    <citation type="submission" date="2016-10" db="EMBL/GenBank/DDBJ databases">
        <authorList>
            <person name="de Groot N.N."/>
        </authorList>
    </citation>
    <scope>NUCLEOTIDE SEQUENCE [LARGE SCALE GENOMIC DNA]</scope>
    <source>
        <strain evidence="3">MBHS1</strain>
    </source>
</reference>
<evidence type="ECO:0000313" key="4">
    <source>
        <dbReference type="Proteomes" id="UP000236724"/>
    </source>
</evidence>
<evidence type="ECO:0008006" key="5">
    <source>
        <dbReference type="Google" id="ProtNLM"/>
    </source>
</evidence>
<dbReference type="SUPFAM" id="SSF54523">
    <property type="entry name" value="Pili subunits"/>
    <property type="match status" value="1"/>
</dbReference>
<feature type="region of interest" description="Disordered" evidence="1">
    <location>
        <begin position="177"/>
        <end position="210"/>
    </location>
</feature>
<proteinExistence type="predicted"/>
<dbReference type="RefSeq" id="WP_103920404.1">
    <property type="nucleotide sequence ID" value="NZ_FMSV02000502.1"/>
</dbReference>
<evidence type="ECO:0000256" key="1">
    <source>
        <dbReference type="SAM" id="MobiDB-lite"/>
    </source>
</evidence>
<gene>
    <name evidence="3" type="ORF">MBHS_02516</name>
</gene>
<dbReference type="NCBIfam" id="TIGR02532">
    <property type="entry name" value="IV_pilin_GFxxxE"/>
    <property type="match status" value="1"/>
</dbReference>
<organism evidence="3 4">
    <name type="scientific">Candidatus Venteria ishoeyi</name>
    <dbReference type="NCBI Taxonomy" id="1899563"/>
    <lineage>
        <taxon>Bacteria</taxon>
        <taxon>Pseudomonadati</taxon>
        <taxon>Pseudomonadota</taxon>
        <taxon>Gammaproteobacteria</taxon>
        <taxon>Thiotrichales</taxon>
        <taxon>Thiotrichaceae</taxon>
        <taxon>Venteria</taxon>
    </lineage>
</organism>
<feature type="transmembrane region" description="Helical" evidence="2">
    <location>
        <begin position="12"/>
        <end position="31"/>
    </location>
</feature>
<dbReference type="AlphaFoldDB" id="A0A1H6F959"/>
<keyword evidence="2" id="KW-1133">Transmembrane helix</keyword>
<dbReference type="OrthoDB" id="7067387at2"/>
<keyword evidence="2" id="KW-0472">Membrane</keyword>
<dbReference type="InterPro" id="IPR045584">
    <property type="entry name" value="Pilin-like"/>
</dbReference>
<keyword evidence="4" id="KW-1185">Reference proteome</keyword>
<sequence length="238" mass="26090">MNKPGLKLQGFTLVELAIVLIIVSALLGTVLKPLSMQQDVRRVQATQSILEQAKTALIGFAMLNQRLPCPDMDNDGQEEYDPSDLTVCQANTEGYLPWATLGIISRDAWKNPMRYRADNNYTSNAWMTSITPTTATSDKLRIGLVNTSAPDLITTDANDDSQVLAIIFSCGKNAKPDQRNNDGGGLQCTNGTSPDATYAQDSPRYNESNPSSDFDDVLVWLPKNIFIPQMVQAGVLQF</sequence>
<name>A0A1H6F959_9GAMM</name>
<evidence type="ECO:0000256" key="2">
    <source>
        <dbReference type="SAM" id="Phobius"/>
    </source>
</evidence>